<dbReference type="KEGG" id="amus:LMH87_003287"/>
<sequence length="69" mass="7828">MAAMHKLSLPWFLLYRRRFFFAACAYIQSTEAATDMLMDAGCCTYGSKRMASLSTLYSVLDGLTFPAWQ</sequence>
<comment type="caution">
    <text evidence="2">The sequence shown here is derived from an EMBL/GenBank/DDBJ whole genome shotgun (WGS) entry which is preliminary data.</text>
</comment>
<feature type="chain" id="PRO_5040791502" description="Secreted protein" evidence="1">
    <location>
        <begin position="33"/>
        <end position="69"/>
    </location>
</feature>
<keyword evidence="3" id="KW-1185">Reference proteome</keyword>
<proteinExistence type="predicted"/>
<name>A0A9W8UGG0_AKAMU</name>
<dbReference type="Proteomes" id="UP001144673">
    <property type="component" value="Chromosome 2"/>
</dbReference>
<feature type="signal peptide" evidence="1">
    <location>
        <begin position="1"/>
        <end position="32"/>
    </location>
</feature>
<dbReference type="EMBL" id="JAJHUN010000011">
    <property type="protein sequence ID" value="KAJ4144403.1"/>
    <property type="molecule type" value="Genomic_DNA"/>
</dbReference>
<keyword evidence="1" id="KW-0732">Signal</keyword>
<evidence type="ECO:0000313" key="2">
    <source>
        <dbReference type="EMBL" id="KAJ4144403.1"/>
    </source>
</evidence>
<evidence type="ECO:0000313" key="3">
    <source>
        <dbReference type="Proteomes" id="UP001144673"/>
    </source>
</evidence>
<reference evidence="2" key="1">
    <citation type="journal article" date="2023" name="Access Microbiol">
        <title>De-novo genome assembly for Akanthomyces muscarius, a biocontrol agent of insect agricultural pests.</title>
        <authorList>
            <person name="Erdos Z."/>
            <person name="Studholme D.J."/>
            <person name="Raymond B."/>
            <person name="Sharma M."/>
        </authorList>
    </citation>
    <scope>NUCLEOTIDE SEQUENCE</scope>
    <source>
        <strain evidence="2">Ve6</strain>
    </source>
</reference>
<dbReference type="RefSeq" id="XP_056048073.1">
    <property type="nucleotide sequence ID" value="XM_056204260.1"/>
</dbReference>
<gene>
    <name evidence="2" type="ORF">LMH87_003287</name>
</gene>
<protein>
    <recommendedName>
        <fullName evidence="4">Secreted protein</fullName>
    </recommendedName>
</protein>
<evidence type="ECO:0008006" key="4">
    <source>
        <dbReference type="Google" id="ProtNLM"/>
    </source>
</evidence>
<organism evidence="2 3">
    <name type="scientific">Akanthomyces muscarius</name>
    <name type="common">Entomopathogenic fungus</name>
    <name type="synonym">Lecanicillium muscarium</name>
    <dbReference type="NCBI Taxonomy" id="2231603"/>
    <lineage>
        <taxon>Eukaryota</taxon>
        <taxon>Fungi</taxon>
        <taxon>Dikarya</taxon>
        <taxon>Ascomycota</taxon>
        <taxon>Pezizomycotina</taxon>
        <taxon>Sordariomycetes</taxon>
        <taxon>Hypocreomycetidae</taxon>
        <taxon>Hypocreales</taxon>
        <taxon>Cordycipitaceae</taxon>
        <taxon>Akanthomyces</taxon>
    </lineage>
</organism>
<evidence type="ECO:0000256" key="1">
    <source>
        <dbReference type="SAM" id="SignalP"/>
    </source>
</evidence>
<accession>A0A9W8UGG0</accession>
<dbReference type="AlphaFoldDB" id="A0A9W8UGG0"/>
<dbReference type="GeneID" id="80890446"/>